<keyword evidence="2" id="KW-1185">Reference proteome</keyword>
<dbReference type="EMBL" id="AP029264">
    <property type="protein sequence ID" value="BFF94069.1"/>
    <property type="molecule type" value="Genomic_DNA"/>
</dbReference>
<proteinExistence type="predicted"/>
<dbReference type="Proteomes" id="UP001500889">
    <property type="component" value="Chromosome U"/>
</dbReference>
<evidence type="ECO:0000313" key="1">
    <source>
        <dbReference type="EMBL" id="BFF94069.1"/>
    </source>
</evidence>
<accession>A0AAU9FEC6</accession>
<gene>
    <name evidence="1" type="ORF">DMAD_11788</name>
</gene>
<name>A0AAU9FEC6_DROMD</name>
<protein>
    <submittedName>
        <fullName evidence="1">Uncharacterized protein</fullName>
    </submittedName>
</protein>
<reference evidence="1 2" key="1">
    <citation type="submission" date="2024-02" db="EMBL/GenBank/DDBJ databases">
        <title>A chromosome-level genome assembly of Drosophila madeirensis, a fruit fly species endemic to Madeira island.</title>
        <authorList>
            <person name="Tomihara K."/>
            <person name="Llopart A."/>
            <person name="Yamamoto D."/>
        </authorList>
    </citation>
    <scope>NUCLEOTIDE SEQUENCE [LARGE SCALE GENOMIC DNA]</scope>
    <source>
        <strain evidence="1 2">RF1</strain>
    </source>
</reference>
<evidence type="ECO:0000313" key="2">
    <source>
        <dbReference type="Proteomes" id="UP001500889"/>
    </source>
</evidence>
<sequence length="9" mass="1024">MDGKNLYIA</sequence>
<organism evidence="1 2">
    <name type="scientific">Drosophila madeirensis</name>
    <name type="common">Fruit fly</name>
    <dbReference type="NCBI Taxonomy" id="30013"/>
    <lineage>
        <taxon>Eukaryota</taxon>
        <taxon>Metazoa</taxon>
        <taxon>Ecdysozoa</taxon>
        <taxon>Arthropoda</taxon>
        <taxon>Hexapoda</taxon>
        <taxon>Insecta</taxon>
        <taxon>Pterygota</taxon>
        <taxon>Neoptera</taxon>
        <taxon>Endopterygota</taxon>
        <taxon>Diptera</taxon>
        <taxon>Brachycera</taxon>
        <taxon>Muscomorpha</taxon>
        <taxon>Ephydroidea</taxon>
        <taxon>Drosophilidae</taxon>
        <taxon>Drosophila</taxon>
        <taxon>Sophophora</taxon>
    </lineage>
</organism>